<evidence type="ECO:0000256" key="6">
    <source>
        <dbReference type="ARBA" id="ARBA00022755"/>
    </source>
</evidence>
<evidence type="ECO:0000256" key="10">
    <source>
        <dbReference type="ARBA" id="ARBA00049115"/>
    </source>
</evidence>
<evidence type="ECO:0000256" key="8">
    <source>
        <dbReference type="ARBA" id="ARBA00024477"/>
    </source>
</evidence>
<keyword evidence="7 12" id="KW-0456">Lyase</keyword>
<dbReference type="GO" id="GO:0044208">
    <property type="term" value="P:'de novo' AMP biosynthetic process"/>
    <property type="evidence" value="ECO:0007669"/>
    <property type="project" value="UniProtKB-UniPathway"/>
</dbReference>
<dbReference type="STRING" id="1408416.GCA_000702765_00731"/>
<dbReference type="AlphaFoldDB" id="A0A449BI87"/>
<dbReference type="PANTHER" id="PTHR43172:SF1">
    <property type="entry name" value="ADENYLOSUCCINATE LYASE"/>
    <property type="match status" value="1"/>
</dbReference>
<dbReference type="SUPFAM" id="SSF48557">
    <property type="entry name" value="L-aspartase-like"/>
    <property type="match status" value="1"/>
</dbReference>
<evidence type="ECO:0000256" key="4">
    <source>
        <dbReference type="ARBA" id="ARBA00012339"/>
    </source>
</evidence>
<evidence type="ECO:0000256" key="7">
    <source>
        <dbReference type="ARBA" id="ARBA00023239"/>
    </source>
</evidence>
<dbReference type="InterPro" id="IPR000362">
    <property type="entry name" value="Fumarate_lyase_fam"/>
</dbReference>
<dbReference type="Gene3D" id="1.10.275.10">
    <property type="entry name" value="Fumarase/aspartase (N-terminal domain)"/>
    <property type="match status" value="1"/>
</dbReference>
<dbReference type="GO" id="GO:0004018">
    <property type="term" value="F:N6-(1,2-dicarboxyethyl)AMP AMP-lyase (fumarate-forming) activity"/>
    <property type="evidence" value="ECO:0007669"/>
    <property type="project" value="UniProtKB-UniRule"/>
</dbReference>
<dbReference type="InterPro" id="IPR019468">
    <property type="entry name" value="AdenyloSucc_lyase_C"/>
</dbReference>
<dbReference type="InterPro" id="IPR024083">
    <property type="entry name" value="Fumarase/histidase_N"/>
</dbReference>
<dbReference type="Pfam" id="PF00206">
    <property type="entry name" value="Lyase_1"/>
    <property type="match status" value="1"/>
</dbReference>
<dbReference type="PANTHER" id="PTHR43172">
    <property type="entry name" value="ADENYLOSUCCINATE LYASE"/>
    <property type="match status" value="1"/>
</dbReference>
<evidence type="ECO:0000259" key="13">
    <source>
        <dbReference type="SMART" id="SM00998"/>
    </source>
</evidence>
<dbReference type="PRINTS" id="PR00149">
    <property type="entry name" value="FUMRATELYASE"/>
</dbReference>
<dbReference type="EMBL" id="LR215050">
    <property type="protein sequence ID" value="VEU82169.1"/>
    <property type="molecule type" value="Genomic_DNA"/>
</dbReference>
<evidence type="ECO:0000256" key="11">
    <source>
        <dbReference type="NCBIfam" id="TIGR00928"/>
    </source>
</evidence>
<proteinExistence type="inferred from homology"/>
<dbReference type="GO" id="GO:0016757">
    <property type="term" value="F:glycosyltransferase activity"/>
    <property type="evidence" value="ECO:0007669"/>
    <property type="project" value="UniProtKB-KW"/>
</dbReference>
<keyword evidence="14" id="KW-0808">Transferase</keyword>
<evidence type="ECO:0000313" key="14">
    <source>
        <dbReference type="EMBL" id="VEU82169.1"/>
    </source>
</evidence>
<reference evidence="14 15" key="1">
    <citation type="submission" date="2019-01" db="EMBL/GenBank/DDBJ databases">
        <authorList>
            <consortium name="Pathogen Informatics"/>
        </authorList>
    </citation>
    <scope>NUCLEOTIDE SEQUENCE [LARGE SCALE GENOMIC DNA]</scope>
    <source>
        <strain evidence="14 15">NCTC10172</strain>
    </source>
</reference>
<dbReference type="PROSITE" id="PS00163">
    <property type="entry name" value="FUMARATE_LYASES"/>
    <property type="match status" value="1"/>
</dbReference>
<dbReference type="RefSeq" id="WP_035369036.1">
    <property type="nucleotide sequence ID" value="NZ_LR215050.1"/>
</dbReference>
<dbReference type="GO" id="GO:0070626">
    <property type="term" value="F:(S)-2-(5-amino-1-(5-phospho-D-ribosyl)imidazole-4-carboxamido) succinate lyase (fumarate-forming) activity"/>
    <property type="evidence" value="ECO:0007669"/>
    <property type="project" value="TreeGrafter"/>
</dbReference>
<organism evidence="14 15">
    <name type="scientific">Acholeplasma hippikon</name>
    <dbReference type="NCBI Taxonomy" id="264636"/>
    <lineage>
        <taxon>Bacteria</taxon>
        <taxon>Bacillati</taxon>
        <taxon>Mycoplasmatota</taxon>
        <taxon>Mollicutes</taxon>
        <taxon>Acholeplasmatales</taxon>
        <taxon>Acholeplasmataceae</taxon>
        <taxon>Acholeplasma</taxon>
    </lineage>
</organism>
<dbReference type="Gene3D" id="1.10.40.30">
    <property type="entry name" value="Fumarase/aspartase (C-terminal domain)"/>
    <property type="match status" value="1"/>
</dbReference>
<evidence type="ECO:0000256" key="5">
    <source>
        <dbReference type="ARBA" id="ARBA00017058"/>
    </source>
</evidence>
<dbReference type="FunFam" id="1.20.200.10:FF:000008">
    <property type="entry name" value="Adenylosuccinate lyase"/>
    <property type="match status" value="1"/>
</dbReference>
<comment type="similarity">
    <text evidence="3 12">Belongs to the lyase 1 family. Adenylosuccinate lyase subfamily.</text>
</comment>
<dbReference type="CDD" id="cd01360">
    <property type="entry name" value="Adenylsuccinate_lyase_1"/>
    <property type="match status" value="1"/>
</dbReference>
<dbReference type="InterPro" id="IPR020557">
    <property type="entry name" value="Fumarate_lyase_CS"/>
</dbReference>
<sequence>MIARYQRDIFKNIWSDQNKFDTYLKVELASSKAFHELGLIPKEDLEKLMKASFKLSDVERLEQETKHDIVAFTRAVSLSLGEEKKWFHYGLTSTDVVDTAYGVLFKEANEIIEQGLLTFMETLKSLALKYKNTPIMGRTHGMHADITSFGLKFALYYDEMNRNLERFKLARKQIEIGKISGAVGNFANIPPEIQHFVCKDLGIYEANISTQTLQRDRHAFYLQVLALIASTIEKIGVEVRHLSRTEVLEVQEGFSKTQKGSSAMPHKRNPIASENMAGIARVVRGYSLTAMENIALWHERDISHSSAERIIMPDATSLIDYMLTRYNKVLNELQVNDEKMLKNINLNHKVIYAQRVLHLLINKGLSREAAYDKVQSLSFYALSIESDFDIVLKQDKEIMRLVNLEEIDNCFTLDYYFKQVNTIYQNVGIYS</sequence>
<feature type="domain" description="Adenylosuccinate lyase C-terminal" evidence="13">
    <location>
        <begin position="348"/>
        <end position="428"/>
    </location>
</feature>
<dbReference type="UniPathway" id="UPA00074">
    <property type="reaction ID" value="UER00132"/>
</dbReference>
<dbReference type="NCBIfam" id="TIGR00928">
    <property type="entry name" value="purB"/>
    <property type="match status" value="1"/>
</dbReference>
<dbReference type="InterPro" id="IPR022761">
    <property type="entry name" value="Fumarate_lyase_N"/>
</dbReference>
<dbReference type="Gene3D" id="1.20.200.10">
    <property type="entry name" value="Fumarase/aspartase (Central domain)"/>
    <property type="match status" value="1"/>
</dbReference>
<evidence type="ECO:0000256" key="3">
    <source>
        <dbReference type="ARBA" id="ARBA00008273"/>
    </source>
</evidence>
<accession>A0A449BI87</accession>
<dbReference type="InterPro" id="IPR004769">
    <property type="entry name" value="Pur_lyase"/>
</dbReference>
<comment type="pathway">
    <text evidence="1 12">Purine metabolism; IMP biosynthesis via de novo pathway; 5-amino-1-(5-phospho-D-ribosyl)imidazole-4-carboxamide from 5-amino-1-(5-phospho-D-ribosyl)imidazole-4-carboxylate: step 2/2.</text>
</comment>
<evidence type="ECO:0000256" key="12">
    <source>
        <dbReference type="RuleBase" id="RU361172"/>
    </source>
</evidence>
<dbReference type="GO" id="GO:0006189">
    <property type="term" value="P:'de novo' IMP biosynthetic process"/>
    <property type="evidence" value="ECO:0007669"/>
    <property type="project" value="UniProtKB-UniPathway"/>
</dbReference>
<keyword evidence="14" id="KW-0328">Glycosyltransferase</keyword>
<dbReference type="UniPathway" id="UPA00075">
    <property type="reaction ID" value="UER00336"/>
</dbReference>
<dbReference type="SMART" id="SM00998">
    <property type="entry name" value="ADSL_C"/>
    <property type="match status" value="1"/>
</dbReference>
<keyword evidence="15" id="KW-1185">Reference proteome</keyword>
<comment type="catalytic activity">
    <reaction evidence="10">
        <text>N(6)-(1,2-dicarboxyethyl)-AMP = fumarate + AMP</text>
        <dbReference type="Rhea" id="RHEA:16853"/>
        <dbReference type="ChEBI" id="CHEBI:29806"/>
        <dbReference type="ChEBI" id="CHEBI:57567"/>
        <dbReference type="ChEBI" id="CHEBI:456215"/>
        <dbReference type="EC" id="4.3.2.2"/>
    </reaction>
    <physiologicalReaction direction="left-to-right" evidence="10">
        <dbReference type="Rhea" id="RHEA:16854"/>
    </physiologicalReaction>
</comment>
<evidence type="ECO:0000256" key="9">
    <source>
        <dbReference type="ARBA" id="ARBA00030717"/>
    </source>
</evidence>
<name>A0A449BI87_9MOLU</name>
<dbReference type="KEGG" id="ahk:NCTC10172_00176"/>
<evidence type="ECO:0000256" key="1">
    <source>
        <dbReference type="ARBA" id="ARBA00004706"/>
    </source>
</evidence>
<evidence type="ECO:0000256" key="2">
    <source>
        <dbReference type="ARBA" id="ARBA00004734"/>
    </source>
</evidence>
<dbReference type="GO" id="GO:0005829">
    <property type="term" value="C:cytosol"/>
    <property type="evidence" value="ECO:0007669"/>
    <property type="project" value="TreeGrafter"/>
</dbReference>
<dbReference type="Proteomes" id="UP000290909">
    <property type="component" value="Chromosome"/>
</dbReference>
<dbReference type="Pfam" id="PF10397">
    <property type="entry name" value="ADSL_C"/>
    <property type="match status" value="1"/>
</dbReference>
<keyword evidence="6 12" id="KW-0658">Purine biosynthesis</keyword>
<protein>
    <recommendedName>
        <fullName evidence="5 11">Adenylosuccinate lyase</fullName>
        <shortName evidence="12">ASL</shortName>
        <ecNumber evidence="4 11">4.3.2.2</ecNumber>
    </recommendedName>
    <alternativeName>
        <fullName evidence="9 12">Adenylosuccinase</fullName>
    </alternativeName>
</protein>
<comment type="catalytic activity">
    <reaction evidence="8">
        <text>(2S)-2-[5-amino-1-(5-phospho-beta-D-ribosyl)imidazole-4-carboxamido]succinate = 5-amino-1-(5-phospho-beta-D-ribosyl)imidazole-4-carboxamide + fumarate</text>
        <dbReference type="Rhea" id="RHEA:23920"/>
        <dbReference type="ChEBI" id="CHEBI:29806"/>
        <dbReference type="ChEBI" id="CHEBI:58443"/>
        <dbReference type="ChEBI" id="CHEBI:58475"/>
        <dbReference type="EC" id="4.3.2.2"/>
    </reaction>
    <physiologicalReaction direction="left-to-right" evidence="8">
        <dbReference type="Rhea" id="RHEA:23921"/>
    </physiologicalReaction>
</comment>
<dbReference type="InterPro" id="IPR008948">
    <property type="entry name" value="L-Aspartase-like"/>
</dbReference>
<comment type="pathway">
    <text evidence="2 12">Purine metabolism; AMP biosynthesis via de novo pathway; AMP from IMP: step 2/2.</text>
</comment>
<gene>
    <name evidence="14" type="primary">purB</name>
    <name evidence="14" type="ORF">NCTC10172_00176</name>
</gene>
<evidence type="ECO:0000313" key="15">
    <source>
        <dbReference type="Proteomes" id="UP000290909"/>
    </source>
</evidence>
<dbReference type="EC" id="4.3.2.2" evidence="4 11"/>